<keyword evidence="3" id="KW-1185">Reference proteome</keyword>
<protein>
    <submittedName>
        <fullName evidence="2">Mycobacterium numidiamassiliense ORFan</fullName>
    </submittedName>
</protein>
<evidence type="ECO:0000256" key="1">
    <source>
        <dbReference type="SAM" id="SignalP"/>
    </source>
</evidence>
<dbReference type="AlphaFoldDB" id="A0A2U3P855"/>
<dbReference type="EMBL" id="FUEZ01000004">
    <property type="protein sequence ID" value="SPM39855.1"/>
    <property type="molecule type" value="Genomic_DNA"/>
</dbReference>
<dbReference type="Proteomes" id="UP000240424">
    <property type="component" value="Unassembled WGS sequence"/>
</dbReference>
<proteinExistence type="predicted"/>
<reference evidence="2 3" key="1">
    <citation type="submission" date="2017-01" db="EMBL/GenBank/DDBJ databases">
        <authorList>
            <consortium name="Urmite Genomes"/>
        </authorList>
    </citation>
    <scope>NUCLEOTIDE SEQUENCE [LARGE SCALE GENOMIC DNA]</scope>
    <source>
        <strain evidence="2 3">AB215</strain>
    </source>
</reference>
<name>A0A2U3P855_9MYCO</name>
<keyword evidence="1" id="KW-0732">Signal</keyword>
<organism evidence="2 3">
    <name type="scientific">Mycobacterium numidiamassiliense</name>
    <dbReference type="NCBI Taxonomy" id="1841861"/>
    <lineage>
        <taxon>Bacteria</taxon>
        <taxon>Bacillati</taxon>
        <taxon>Actinomycetota</taxon>
        <taxon>Actinomycetes</taxon>
        <taxon>Mycobacteriales</taxon>
        <taxon>Mycobacteriaceae</taxon>
        <taxon>Mycobacterium</taxon>
    </lineage>
</organism>
<sequence>MFLRLALAAAAAIAVTAIDSASPANADSLPPGPHSTLADVDLPVGTVQCIDFGCIDGPAISDPGYEWWRYGAPYDDIVAFMRDRFGAGQGYDTHGATWWHGLPPCYDVNHESPPWGWATDGGTRWIWSDNSKAIVVAVDKPGIKAGDGDVVPFGRIYVISVGSSVGGVCYRE</sequence>
<dbReference type="STRING" id="1841861.GCA_900157365_00365"/>
<feature type="signal peptide" evidence="1">
    <location>
        <begin position="1"/>
        <end position="26"/>
    </location>
</feature>
<gene>
    <name evidence="2" type="ORF">MNAB215_2048</name>
</gene>
<dbReference type="RefSeq" id="WP_077078757.1">
    <property type="nucleotide sequence ID" value="NZ_FUEZ01000004.1"/>
</dbReference>
<dbReference type="OrthoDB" id="9985746at2"/>
<feature type="chain" id="PRO_5015762546" evidence="1">
    <location>
        <begin position="27"/>
        <end position="172"/>
    </location>
</feature>
<accession>A0A2U3P855</accession>
<evidence type="ECO:0000313" key="2">
    <source>
        <dbReference type="EMBL" id="SPM39855.1"/>
    </source>
</evidence>
<evidence type="ECO:0000313" key="3">
    <source>
        <dbReference type="Proteomes" id="UP000240424"/>
    </source>
</evidence>